<protein>
    <submittedName>
        <fullName evidence="2">Uncharacterized protein</fullName>
    </submittedName>
</protein>
<comment type="caution">
    <text evidence="2">The sequence shown here is derived from an EMBL/GenBank/DDBJ whole genome shotgun (WGS) entry which is preliminary data.</text>
</comment>
<proteinExistence type="predicted"/>
<reference evidence="2" key="1">
    <citation type="journal article" date="2022" name="bioRxiv">
        <title>Sequencing and chromosome-scale assembly of the giantPleurodeles waltlgenome.</title>
        <authorList>
            <person name="Brown T."/>
            <person name="Elewa A."/>
            <person name="Iarovenko S."/>
            <person name="Subramanian E."/>
            <person name="Araus A.J."/>
            <person name="Petzold A."/>
            <person name="Susuki M."/>
            <person name="Suzuki K.-i.T."/>
            <person name="Hayashi T."/>
            <person name="Toyoda A."/>
            <person name="Oliveira C."/>
            <person name="Osipova E."/>
            <person name="Leigh N.D."/>
            <person name="Simon A."/>
            <person name="Yun M.H."/>
        </authorList>
    </citation>
    <scope>NUCLEOTIDE SEQUENCE</scope>
    <source>
        <strain evidence="2">20211129_DDA</strain>
        <tissue evidence="2">Liver</tissue>
    </source>
</reference>
<evidence type="ECO:0000313" key="3">
    <source>
        <dbReference type="Proteomes" id="UP001066276"/>
    </source>
</evidence>
<dbReference type="Proteomes" id="UP001066276">
    <property type="component" value="Chromosome 7"/>
</dbReference>
<evidence type="ECO:0000313" key="2">
    <source>
        <dbReference type="EMBL" id="KAJ1131432.1"/>
    </source>
</evidence>
<sequence>MSCLAPTGKVSHKGAQALGKAMAVADTAAGRASRAESPSCAAPAYNKGGGRHKVGLDSSAVRAELPSIDERAQRRQGYQFPCRCFKQMKGRQLSWLAECSHIGQRP</sequence>
<organism evidence="2 3">
    <name type="scientific">Pleurodeles waltl</name>
    <name type="common">Iberian ribbed newt</name>
    <dbReference type="NCBI Taxonomy" id="8319"/>
    <lineage>
        <taxon>Eukaryota</taxon>
        <taxon>Metazoa</taxon>
        <taxon>Chordata</taxon>
        <taxon>Craniata</taxon>
        <taxon>Vertebrata</taxon>
        <taxon>Euteleostomi</taxon>
        <taxon>Amphibia</taxon>
        <taxon>Batrachia</taxon>
        <taxon>Caudata</taxon>
        <taxon>Salamandroidea</taxon>
        <taxon>Salamandridae</taxon>
        <taxon>Pleurodelinae</taxon>
        <taxon>Pleurodeles</taxon>
    </lineage>
</organism>
<name>A0AAV7PW65_PLEWA</name>
<feature type="region of interest" description="Disordered" evidence="1">
    <location>
        <begin position="1"/>
        <end position="53"/>
    </location>
</feature>
<accession>A0AAV7PW65</accession>
<gene>
    <name evidence="2" type="ORF">NDU88_009769</name>
</gene>
<dbReference type="EMBL" id="JANPWB010000011">
    <property type="protein sequence ID" value="KAJ1131432.1"/>
    <property type="molecule type" value="Genomic_DNA"/>
</dbReference>
<dbReference type="AlphaFoldDB" id="A0AAV7PW65"/>
<keyword evidence="3" id="KW-1185">Reference proteome</keyword>
<evidence type="ECO:0000256" key="1">
    <source>
        <dbReference type="SAM" id="MobiDB-lite"/>
    </source>
</evidence>